<gene>
    <name evidence="2" type="ORF">GJR99_16015</name>
</gene>
<dbReference type="Proteomes" id="UP000443423">
    <property type="component" value="Unassembled WGS sequence"/>
</dbReference>
<feature type="compositionally biased region" description="Pro residues" evidence="1">
    <location>
        <begin position="52"/>
        <end position="64"/>
    </location>
</feature>
<reference evidence="2 3" key="1">
    <citation type="submission" date="2019-11" db="EMBL/GenBank/DDBJ databases">
        <title>Whole genome sequence of Haloferax sp. MBLA0078.</title>
        <authorList>
            <person name="Seo M.-J."/>
            <person name="Cho E.-S."/>
        </authorList>
    </citation>
    <scope>NUCLEOTIDE SEQUENCE [LARGE SCALE GENOMIC DNA]</scope>
    <source>
        <strain evidence="2 3">MBLA0078</strain>
    </source>
</reference>
<feature type="region of interest" description="Disordered" evidence="1">
    <location>
        <begin position="22"/>
        <end position="74"/>
    </location>
</feature>
<sequence>MHRRQFLGGAGVGIVLIAGCLGGSSDTTTPDAGSQQSGGNEQTPKPQTKTPEPTPESTPEPTPDPSDDEDVVDRIDFTREEDDPDVVGTLLTKGPVPGVVVSSDIFSAKAWQNYATVDEEDGVYKIGLSVSATSAIGRLSVVGKMYDEAGELLSEDSDVSNNIPSGEKALIHLGFDGNVDEMYHFEVSLFAPK</sequence>
<feature type="compositionally biased region" description="Low complexity" evidence="1">
    <location>
        <begin position="41"/>
        <end position="51"/>
    </location>
</feature>
<dbReference type="PROSITE" id="PS51257">
    <property type="entry name" value="PROKAR_LIPOPROTEIN"/>
    <property type="match status" value="1"/>
</dbReference>
<dbReference type="AlphaFoldDB" id="A0A6A8GD27"/>
<evidence type="ECO:0000313" key="2">
    <source>
        <dbReference type="EMBL" id="MRW98073.1"/>
    </source>
</evidence>
<dbReference type="RefSeq" id="WP_151114063.1">
    <property type="nucleotide sequence ID" value="NZ_WKJQ01000002.1"/>
</dbReference>
<evidence type="ECO:0000313" key="3">
    <source>
        <dbReference type="Proteomes" id="UP000443423"/>
    </source>
</evidence>
<proteinExistence type="predicted"/>
<comment type="caution">
    <text evidence="2">The sequence shown here is derived from an EMBL/GenBank/DDBJ whole genome shotgun (WGS) entry which is preliminary data.</text>
</comment>
<evidence type="ECO:0000256" key="1">
    <source>
        <dbReference type="SAM" id="MobiDB-lite"/>
    </source>
</evidence>
<dbReference type="OrthoDB" id="292599at2157"/>
<evidence type="ECO:0008006" key="4">
    <source>
        <dbReference type="Google" id="ProtNLM"/>
    </source>
</evidence>
<dbReference type="EMBL" id="WKJQ01000002">
    <property type="protein sequence ID" value="MRW98073.1"/>
    <property type="molecule type" value="Genomic_DNA"/>
</dbReference>
<protein>
    <recommendedName>
        <fullName evidence="4">Lipoprotein</fullName>
    </recommendedName>
</protein>
<feature type="compositionally biased region" description="Polar residues" evidence="1">
    <location>
        <begin position="24"/>
        <end position="40"/>
    </location>
</feature>
<name>A0A6A8GD27_9EURY</name>
<accession>A0A6A8GD27</accession>
<organism evidence="2 3">
    <name type="scientific">Haloferax marinum</name>
    <dbReference type="NCBI Taxonomy" id="2666143"/>
    <lineage>
        <taxon>Archaea</taxon>
        <taxon>Methanobacteriati</taxon>
        <taxon>Methanobacteriota</taxon>
        <taxon>Stenosarchaea group</taxon>
        <taxon>Halobacteria</taxon>
        <taxon>Halobacteriales</taxon>
        <taxon>Haloferacaceae</taxon>
        <taxon>Haloferax</taxon>
    </lineage>
</organism>
<keyword evidence="3" id="KW-1185">Reference proteome</keyword>